<dbReference type="EMBL" id="WIXE01002818">
    <property type="protein sequence ID" value="KAK5984498.1"/>
    <property type="molecule type" value="Genomic_DNA"/>
</dbReference>
<gene>
    <name evidence="2" type="ORF">GCK32_009182</name>
</gene>
<feature type="compositionally biased region" description="Low complexity" evidence="1">
    <location>
        <begin position="90"/>
        <end position="109"/>
    </location>
</feature>
<keyword evidence="3" id="KW-1185">Reference proteome</keyword>
<dbReference type="Proteomes" id="UP001331761">
    <property type="component" value="Unassembled WGS sequence"/>
</dbReference>
<comment type="caution">
    <text evidence="2">The sequence shown here is derived from an EMBL/GenBank/DDBJ whole genome shotgun (WGS) entry which is preliminary data.</text>
</comment>
<accession>A0AAN8IUU1</accession>
<name>A0AAN8IUU1_TRICO</name>
<proteinExistence type="predicted"/>
<feature type="non-terminal residue" evidence="2">
    <location>
        <position position="1"/>
    </location>
</feature>
<protein>
    <submittedName>
        <fullName evidence="2">Uncharacterized protein</fullName>
    </submittedName>
</protein>
<sequence length="167" mass="18215">GDFDSGSTAGNDIFHFEKHNNNCWSSHAKMNNHSITRKFSTPMGADFFTPHLPQRPPGASDTAPSQAMLGYESMQMDAAQWSKPSFQHPSAPSQPQQQMASMNNSSSSQRKISMPPLDIAIGSPAYEPPPTLQKAVMDQNPAPMMSPQTIIKPTAQIKLDDSPMEVS</sequence>
<feature type="region of interest" description="Disordered" evidence="1">
    <location>
        <begin position="46"/>
        <end position="167"/>
    </location>
</feature>
<dbReference type="AlphaFoldDB" id="A0AAN8IUU1"/>
<evidence type="ECO:0000313" key="2">
    <source>
        <dbReference type="EMBL" id="KAK5984498.1"/>
    </source>
</evidence>
<organism evidence="2 3">
    <name type="scientific">Trichostrongylus colubriformis</name>
    <name type="common">Black scour worm</name>
    <dbReference type="NCBI Taxonomy" id="6319"/>
    <lineage>
        <taxon>Eukaryota</taxon>
        <taxon>Metazoa</taxon>
        <taxon>Ecdysozoa</taxon>
        <taxon>Nematoda</taxon>
        <taxon>Chromadorea</taxon>
        <taxon>Rhabditida</taxon>
        <taxon>Rhabditina</taxon>
        <taxon>Rhabditomorpha</taxon>
        <taxon>Strongyloidea</taxon>
        <taxon>Trichostrongylidae</taxon>
        <taxon>Trichostrongylus</taxon>
    </lineage>
</organism>
<reference evidence="2 3" key="1">
    <citation type="submission" date="2019-10" db="EMBL/GenBank/DDBJ databases">
        <title>Assembly and Annotation for the nematode Trichostrongylus colubriformis.</title>
        <authorList>
            <person name="Martin J."/>
        </authorList>
    </citation>
    <scope>NUCLEOTIDE SEQUENCE [LARGE SCALE GENOMIC DNA]</scope>
    <source>
        <strain evidence="2">G859</strain>
        <tissue evidence="2">Whole worm</tissue>
    </source>
</reference>
<evidence type="ECO:0000256" key="1">
    <source>
        <dbReference type="SAM" id="MobiDB-lite"/>
    </source>
</evidence>
<evidence type="ECO:0000313" key="3">
    <source>
        <dbReference type="Proteomes" id="UP001331761"/>
    </source>
</evidence>